<dbReference type="PANTHER" id="PTHR30532:SF24">
    <property type="entry name" value="FERRIC ENTEROBACTIN-BINDING PERIPLASMIC PROTEIN FEPB"/>
    <property type="match status" value="1"/>
</dbReference>
<dbReference type="RefSeq" id="WP_340290868.1">
    <property type="nucleotide sequence ID" value="NZ_JBBJUP010000010.1"/>
</dbReference>
<evidence type="ECO:0000256" key="2">
    <source>
        <dbReference type="ARBA" id="ARBA00008814"/>
    </source>
</evidence>
<feature type="chain" id="PRO_5047103145" evidence="5">
    <location>
        <begin position="20"/>
        <end position="326"/>
    </location>
</feature>
<feature type="domain" description="Fe/B12 periplasmic-binding" evidence="6">
    <location>
        <begin position="54"/>
        <end position="324"/>
    </location>
</feature>
<dbReference type="InterPro" id="IPR002491">
    <property type="entry name" value="ABC_transptr_periplasmic_BD"/>
</dbReference>
<dbReference type="Pfam" id="PF01497">
    <property type="entry name" value="Peripla_BP_2"/>
    <property type="match status" value="1"/>
</dbReference>
<dbReference type="Proteomes" id="UP001364211">
    <property type="component" value="Unassembled WGS sequence"/>
</dbReference>
<dbReference type="CDD" id="cd01146">
    <property type="entry name" value="FhuD"/>
    <property type="match status" value="1"/>
</dbReference>
<dbReference type="Gene3D" id="3.40.50.1980">
    <property type="entry name" value="Nitrogenase molybdenum iron protein domain"/>
    <property type="match status" value="2"/>
</dbReference>
<comment type="caution">
    <text evidence="7">The sequence shown here is derived from an EMBL/GenBank/DDBJ whole genome shotgun (WGS) entry which is preliminary data.</text>
</comment>
<reference evidence="7 8" key="1">
    <citation type="submission" date="2024-03" db="EMBL/GenBank/DDBJ databases">
        <title>Draft genome sequence of Pseudonocardia sp. DW16-2.</title>
        <authorList>
            <person name="Duangmal K."/>
        </authorList>
    </citation>
    <scope>NUCLEOTIDE SEQUENCE [LARGE SCALE GENOMIC DNA]</scope>
    <source>
        <strain evidence="7 8">DW16-2</strain>
    </source>
</reference>
<keyword evidence="4 5" id="KW-0732">Signal</keyword>
<organism evidence="7 8">
    <name type="scientific">Pseudonocardia spirodelae</name>
    <dbReference type="NCBI Taxonomy" id="3133431"/>
    <lineage>
        <taxon>Bacteria</taxon>
        <taxon>Bacillati</taxon>
        <taxon>Actinomycetota</taxon>
        <taxon>Actinomycetes</taxon>
        <taxon>Pseudonocardiales</taxon>
        <taxon>Pseudonocardiaceae</taxon>
        <taxon>Pseudonocardia</taxon>
    </lineage>
</organism>
<comment type="similarity">
    <text evidence="2">Belongs to the bacterial solute-binding protein 8 family.</text>
</comment>
<protein>
    <submittedName>
        <fullName evidence="7">Iron-siderophore ABC transporter substrate-binding protein</fullName>
    </submittedName>
</protein>
<evidence type="ECO:0000259" key="6">
    <source>
        <dbReference type="PROSITE" id="PS50983"/>
    </source>
</evidence>
<dbReference type="PROSITE" id="PS51257">
    <property type="entry name" value="PROKAR_LIPOPROTEIN"/>
    <property type="match status" value="1"/>
</dbReference>
<evidence type="ECO:0000256" key="5">
    <source>
        <dbReference type="SAM" id="SignalP"/>
    </source>
</evidence>
<evidence type="ECO:0000256" key="1">
    <source>
        <dbReference type="ARBA" id="ARBA00004196"/>
    </source>
</evidence>
<dbReference type="InterPro" id="IPR051313">
    <property type="entry name" value="Bact_iron-sidero_bind"/>
</dbReference>
<keyword evidence="8" id="KW-1185">Reference proteome</keyword>
<feature type="signal peptide" evidence="5">
    <location>
        <begin position="1"/>
        <end position="19"/>
    </location>
</feature>
<evidence type="ECO:0000313" key="8">
    <source>
        <dbReference type="Proteomes" id="UP001364211"/>
    </source>
</evidence>
<dbReference type="PANTHER" id="PTHR30532">
    <property type="entry name" value="IRON III DICITRATE-BINDING PERIPLASMIC PROTEIN"/>
    <property type="match status" value="1"/>
</dbReference>
<name>A0ABU8T978_9PSEU</name>
<proteinExistence type="inferred from homology"/>
<dbReference type="EMBL" id="JBBJUP010000010">
    <property type="protein sequence ID" value="MEJ8280101.1"/>
    <property type="molecule type" value="Genomic_DNA"/>
</dbReference>
<dbReference type="SUPFAM" id="SSF53807">
    <property type="entry name" value="Helical backbone' metal receptor"/>
    <property type="match status" value="1"/>
</dbReference>
<sequence>MIRRLLAVAALTGLLTACASDPGPAAAPAGADGAFPVRIDHVFGTTEVPDRPARVVTLGVTDVDPVLALGVTPVATASYGFYHRTNGLGPWARELVTGAPPQVLTETEPNLERIAALSPDLIVAVSAGIDRAAYDRLSAIAPVVARPAGTIAYGVPRADQTRVVAAALGERERGEELVRRADAAFTDATAAHPQLRGAVGAAVLPFDGKYGAFTPADARGRFLDGLGLTLPPRIAALDDGSSFYVEVSAEQAGLLDGDVLVVLADEGPARTQVDTDPVLRGVPVVARGDMIVPDADTRGAMTYNSVLSVPYALQRLVPALTERLAG</sequence>
<dbReference type="PROSITE" id="PS50983">
    <property type="entry name" value="FE_B12_PBP"/>
    <property type="match status" value="1"/>
</dbReference>
<keyword evidence="3" id="KW-0813">Transport</keyword>
<accession>A0ABU8T978</accession>
<gene>
    <name evidence="7" type="ORF">WJX68_14235</name>
</gene>
<evidence type="ECO:0000256" key="4">
    <source>
        <dbReference type="ARBA" id="ARBA00022729"/>
    </source>
</evidence>
<evidence type="ECO:0000256" key="3">
    <source>
        <dbReference type="ARBA" id="ARBA00022448"/>
    </source>
</evidence>
<comment type="subcellular location">
    <subcellularLocation>
        <location evidence="1">Cell envelope</location>
    </subcellularLocation>
</comment>
<evidence type="ECO:0000313" key="7">
    <source>
        <dbReference type="EMBL" id="MEJ8280101.1"/>
    </source>
</evidence>